<dbReference type="GO" id="GO:0005524">
    <property type="term" value="F:ATP binding"/>
    <property type="evidence" value="ECO:0007669"/>
    <property type="project" value="UniProtKB-UniRule"/>
</dbReference>
<dbReference type="PANTHER" id="PTHR24418">
    <property type="entry name" value="TYROSINE-PROTEIN KINASE"/>
    <property type="match status" value="1"/>
</dbReference>
<evidence type="ECO:0000256" key="4">
    <source>
        <dbReference type="ARBA" id="ARBA00022679"/>
    </source>
</evidence>
<dbReference type="OrthoDB" id="4062651at2759"/>
<dbReference type="PRINTS" id="PR00109">
    <property type="entry name" value="TYRKINASE"/>
</dbReference>
<keyword evidence="5" id="KW-0519">Myristate</keyword>
<evidence type="ECO:0000256" key="8">
    <source>
        <dbReference type="ARBA" id="ARBA00022840"/>
    </source>
</evidence>
<keyword evidence="21" id="KW-1185">Reference proteome</keyword>
<dbReference type="InterPro" id="IPR011009">
    <property type="entry name" value="Kinase-like_dom_sf"/>
</dbReference>
<evidence type="ECO:0000313" key="21">
    <source>
        <dbReference type="Proteomes" id="UP000694559"/>
    </source>
</evidence>
<dbReference type="Pfam" id="PF07714">
    <property type="entry name" value="PK_Tyr_Ser-Thr"/>
    <property type="match status" value="1"/>
</dbReference>
<evidence type="ECO:0000256" key="1">
    <source>
        <dbReference type="ARBA" id="ARBA00004635"/>
    </source>
</evidence>
<evidence type="ECO:0000256" key="2">
    <source>
        <dbReference type="ARBA" id="ARBA00022443"/>
    </source>
</evidence>
<gene>
    <name evidence="20" type="primary">BLK</name>
</gene>
<evidence type="ECO:0000256" key="10">
    <source>
        <dbReference type="ARBA" id="ARBA00023288"/>
    </source>
</evidence>
<dbReference type="Gene3D" id="1.10.510.10">
    <property type="entry name" value="Transferase(Phosphotransferase) domain 1"/>
    <property type="match status" value="1"/>
</dbReference>
<feature type="domain" description="Protein kinase" evidence="19">
    <location>
        <begin position="250"/>
        <end position="502"/>
    </location>
</feature>
<dbReference type="Gene3D" id="2.30.30.40">
    <property type="entry name" value="SH3 Domains"/>
    <property type="match status" value="1"/>
</dbReference>
<dbReference type="GeneTree" id="ENSGT00940000159864"/>
<evidence type="ECO:0000256" key="6">
    <source>
        <dbReference type="ARBA" id="ARBA00022741"/>
    </source>
</evidence>
<dbReference type="InterPro" id="IPR000719">
    <property type="entry name" value="Prot_kinase_dom"/>
</dbReference>
<evidence type="ECO:0000313" key="20">
    <source>
        <dbReference type="Ensembl" id="ENSNNAP00000002466.1"/>
    </source>
</evidence>
<keyword evidence="10" id="KW-0449">Lipoprotein</keyword>
<comment type="subcellular location">
    <subcellularLocation>
        <location evidence="1">Membrane</location>
        <topology evidence="1">Lipid-anchor</topology>
    </subcellularLocation>
</comment>
<evidence type="ECO:0000259" key="17">
    <source>
        <dbReference type="PROSITE" id="PS50001"/>
    </source>
</evidence>
<feature type="domain" description="SH2" evidence="17">
    <location>
        <begin position="133"/>
        <end position="229"/>
    </location>
</feature>
<name>A0A8C6VFX3_NAJNA</name>
<keyword evidence="8 14" id="KW-0067">ATP-binding</keyword>
<dbReference type="SMART" id="SM00219">
    <property type="entry name" value="TyrKc"/>
    <property type="match status" value="1"/>
</dbReference>
<dbReference type="GO" id="GO:0004715">
    <property type="term" value="F:non-membrane spanning protein tyrosine kinase activity"/>
    <property type="evidence" value="ECO:0007669"/>
    <property type="project" value="UniProtKB-EC"/>
</dbReference>
<evidence type="ECO:0000256" key="14">
    <source>
        <dbReference type="PROSITE-ProRule" id="PRU10141"/>
    </source>
</evidence>
<dbReference type="PROSITE" id="PS50002">
    <property type="entry name" value="SH3"/>
    <property type="match status" value="1"/>
</dbReference>
<evidence type="ECO:0000256" key="7">
    <source>
        <dbReference type="ARBA" id="ARBA00022777"/>
    </source>
</evidence>
<evidence type="ECO:0000256" key="12">
    <source>
        <dbReference type="PROSITE-ProRule" id="PRU00191"/>
    </source>
</evidence>
<evidence type="ECO:0000259" key="19">
    <source>
        <dbReference type="PROSITE" id="PS50011"/>
    </source>
</evidence>
<dbReference type="PROSITE" id="PS00109">
    <property type="entry name" value="PROTEIN_KINASE_TYR"/>
    <property type="match status" value="1"/>
</dbReference>
<dbReference type="FunFam" id="1.10.510.10:FF:000004">
    <property type="entry name" value="Tyrosine-protein kinase"/>
    <property type="match status" value="1"/>
</dbReference>
<dbReference type="EC" id="2.7.10.2" evidence="15"/>
<keyword evidence="4 15" id="KW-0808">Transferase</keyword>
<dbReference type="InterPro" id="IPR036860">
    <property type="entry name" value="SH2_dom_sf"/>
</dbReference>
<dbReference type="InterPro" id="IPR036028">
    <property type="entry name" value="SH3-like_dom_sf"/>
</dbReference>
<dbReference type="SUPFAM" id="SSF55550">
    <property type="entry name" value="SH2 domain"/>
    <property type="match status" value="1"/>
</dbReference>
<keyword evidence="2 13" id="KW-0728">SH3 domain</keyword>
<dbReference type="PRINTS" id="PR00401">
    <property type="entry name" value="SH2DOMAIN"/>
</dbReference>
<feature type="compositionally biased region" description="Basic residues" evidence="16">
    <location>
        <begin position="24"/>
        <end position="47"/>
    </location>
</feature>
<dbReference type="Proteomes" id="UP000694559">
    <property type="component" value="Unplaced"/>
</dbReference>
<dbReference type="InterPro" id="IPR020635">
    <property type="entry name" value="Tyr_kinase_cat_dom"/>
</dbReference>
<dbReference type="InterPro" id="IPR000980">
    <property type="entry name" value="SH2"/>
</dbReference>
<evidence type="ECO:0000259" key="18">
    <source>
        <dbReference type="PROSITE" id="PS50002"/>
    </source>
</evidence>
<keyword evidence="12" id="KW-0727">SH2 domain</keyword>
<dbReference type="PROSITE" id="PS50011">
    <property type="entry name" value="PROTEIN_KINASE_DOM"/>
    <property type="match status" value="1"/>
</dbReference>
<evidence type="ECO:0000256" key="9">
    <source>
        <dbReference type="ARBA" id="ARBA00023137"/>
    </source>
</evidence>
<feature type="region of interest" description="Disordered" evidence="16">
    <location>
        <begin position="24"/>
        <end position="57"/>
    </location>
</feature>
<accession>A0A8C6VFX3</accession>
<reference evidence="20" key="1">
    <citation type="submission" date="2025-08" db="UniProtKB">
        <authorList>
            <consortium name="Ensembl"/>
        </authorList>
    </citation>
    <scope>IDENTIFICATION</scope>
</reference>
<keyword evidence="7 15" id="KW-0418">Kinase</keyword>
<dbReference type="PROSITE" id="PS50001">
    <property type="entry name" value="SH2"/>
    <property type="match status" value="1"/>
</dbReference>
<keyword evidence="6 14" id="KW-0547">Nucleotide-binding</keyword>
<evidence type="ECO:0000256" key="5">
    <source>
        <dbReference type="ARBA" id="ARBA00022707"/>
    </source>
</evidence>
<dbReference type="SUPFAM" id="SSF50044">
    <property type="entry name" value="SH3-domain"/>
    <property type="match status" value="1"/>
</dbReference>
<proteinExistence type="inferred from homology"/>
<dbReference type="GO" id="GO:0050853">
    <property type="term" value="P:B cell receptor signaling pathway"/>
    <property type="evidence" value="ECO:0007669"/>
    <property type="project" value="Ensembl"/>
</dbReference>
<dbReference type="Ensembl" id="ENSNNAT00000002591.1">
    <property type="protein sequence ID" value="ENSNNAP00000002466.1"/>
    <property type="gene ID" value="ENSNNAG00000001709.1"/>
</dbReference>
<protein>
    <recommendedName>
        <fullName evidence="15">Tyrosine-protein kinase</fullName>
        <ecNumber evidence="15">2.7.10.2</ecNumber>
    </recommendedName>
</protein>
<dbReference type="SMART" id="SM00326">
    <property type="entry name" value="SH3"/>
    <property type="match status" value="1"/>
</dbReference>
<dbReference type="Gene3D" id="3.30.200.20">
    <property type="entry name" value="Phosphorylase Kinase, domain 1"/>
    <property type="match status" value="1"/>
</dbReference>
<comment type="similarity">
    <text evidence="15">Belongs to the protein kinase superfamily. Tyr protein kinase family.</text>
</comment>
<feature type="binding site" evidence="14">
    <location>
        <position position="278"/>
    </location>
    <ligand>
        <name>ATP</name>
        <dbReference type="ChEBI" id="CHEBI:30616"/>
    </ligand>
</feature>
<dbReference type="Gene3D" id="3.30.505.10">
    <property type="entry name" value="SH2 domain"/>
    <property type="match status" value="1"/>
</dbReference>
<dbReference type="SMART" id="SM00252">
    <property type="entry name" value="SH2"/>
    <property type="match status" value="1"/>
</dbReference>
<sequence>MRYVLSHTQGTLRDRMGLCESRTLRSRKERKNSLHRQKPQTAMKRKVPPPVPPGKNLSITSADQLGKGNKYVIAQYDFVSMSDRDLPLTVGEKFEVFCSEGQWWLAKSLTTGNQGYIPSNFVVHINSLEEEEWFFKGLNRKDAERLLMMPGNSVGSFLIRESESVPGAFSLSIRDINSQGDIIKHYKISTMDQGGYYICPWITFSSLQKLVKHYSTNDNGLCQSLRYPCKSLTPQIPWATDEWEIPRDSIKLIKKLGAGQFGDVWMGYYKNNVKVAVKTLKEGSMAPDAFLAEANLMKRLQHNKLVRLHAVVTQQPIYIVTEYMANGSLLDFLSTSQGKNLSLVKLIDFSAQIAEGMAYIERMNFIHRDLRAANILVSESLCCKVADFGLARLIENEYLAQAGAKFPIKWTAPEAINYGLFTIKSDVWSFGILLTEITTYGQTPYPAMMNHDVIRHIEQGYRIPCPELCPSNLYAIMLKCWKDNPEERPTFEYLQFTLEDFYTTTEKQYESEPKKS</sequence>
<dbReference type="Pfam" id="PF00017">
    <property type="entry name" value="SH2"/>
    <property type="match status" value="1"/>
</dbReference>
<comment type="catalytic activity">
    <reaction evidence="11 15">
        <text>L-tyrosyl-[protein] + ATP = O-phospho-L-tyrosyl-[protein] + ADP + H(+)</text>
        <dbReference type="Rhea" id="RHEA:10596"/>
        <dbReference type="Rhea" id="RHEA-COMP:10136"/>
        <dbReference type="Rhea" id="RHEA-COMP:20101"/>
        <dbReference type="ChEBI" id="CHEBI:15378"/>
        <dbReference type="ChEBI" id="CHEBI:30616"/>
        <dbReference type="ChEBI" id="CHEBI:46858"/>
        <dbReference type="ChEBI" id="CHEBI:61978"/>
        <dbReference type="ChEBI" id="CHEBI:456216"/>
        <dbReference type="EC" id="2.7.10.2"/>
    </reaction>
</comment>
<dbReference type="Pfam" id="PF00018">
    <property type="entry name" value="SH3_1"/>
    <property type="match status" value="1"/>
</dbReference>
<dbReference type="GO" id="GO:0032024">
    <property type="term" value="P:positive regulation of insulin secretion"/>
    <property type="evidence" value="ECO:0007669"/>
    <property type="project" value="Ensembl"/>
</dbReference>
<dbReference type="CDD" id="cd09933">
    <property type="entry name" value="SH2_Src_family"/>
    <property type="match status" value="1"/>
</dbReference>
<evidence type="ECO:0000256" key="16">
    <source>
        <dbReference type="SAM" id="MobiDB-lite"/>
    </source>
</evidence>
<dbReference type="PROSITE" id="PS00107">
    <property type="entry name" value="PROTEIN_KINASE_ATP"/>
    <property type="match status" value="1"/>
</dbReference>
<organism evidence="20 21">
    <name type="scientific">Naja naja</name>
    <name type="common">Indian cobra</name>
    <dbReference type="NCBI Taxonomy" id="35670"/>
    <lineage>
        <taxon>Eukaryota</taxon>
        <taxon>Metazoa</taxon>
        <taxon>Chordata</taxon>
        <taxon>Craniata</taxon>
        <taxon>Vertebrata</taxon>
        <taxon>Euteleostomi</taxon>
        <taxon>Lepidosauria</taxon>
        <taxon>Squamata</taxon>
        <taxon>Bifurcata</taxon>
        <taxon>Unidentata</taxon>
        <taxon>Episquamata</taxon>
        <taxon>Toxicofera</taxon>
        <taxon>Serpentes</taxon>
        <taxon>Colubroidea</taxon>
        <taxon>Elapidae</taxon>
        <taxon>Elapinae</taxon>
        <taxon>Naja</taxon>
    </lineage>
</organism>
<keyword evidence="9 15" id="KW-0829">Tyrosine-protein kinase</keyword>
<dbReference type="InterPro" id="IPR008266">
    <property type="entry name" value="Tyr_kinase_AS"/>
</dbReference>
<evidence type="ECO:0000256" key="3">
    <source>
        <dbReference type="ARBA" id="ARBA00022553"/>
    </source>
</evidence>
<reference evidence="20" key="2">
    <citation type="submission" date="2025-09" db="UniProtKB">
        <authorList>
            <consortium name="Ensembl"/>
        </authorList>
    </citation>
    <scope>IDENTIFICATION</scope>
</reference>
<evidence type="ECO:0000256" key="15">
    <source>
        <dbReference type="RuleBase" id="RU362096"/>
    </source>
</evidence>
<keyword evidence="3" id="KW-0597">Phosphoprotein</keyword>
<dbReference type="GO" id="GO:0016020">
    <property type="term" value="C:membrane"/>
    <property type="evidence" value="ECO:0007669"/>
    <property type="project" value="UniProtKB-SubCell"/>
</dbReference>
<dbReference type="OMA" id="TLCCKIG"/>
<evidence type="ECO:0000256" key="13">
    <source>
        <dbReference type="PROSITE-ProRule" id="PRU00192"/>
    </source>
</evidence>
<dbReference type="AlphaFoldDB" id="A0A8C6VFX3"/>
<dbReference type="SUPFAM" id="SSF56112">
    <property type="entry name" value="Protein kinase-like (PK-like)"/>
    <property type="match status" value="1"/>
</dbReference>
<feature type="domain" description="SH3" evidence="18">
    <location>
        <begin position="67"/>
        <end position="127"/>
    </location>
</feature>
<dbReference type="InterPro" id="IPR001452">
    <property type="entry name" value="SH3_domain"/>
</dbReference>
<dbReference type="InterPro" id="IPR001245">
    <property type="entry name" value="Ser-Thr/Tyr_kinase_cat_dom"/>
</dbReference>
<dbReference type="InterPro" id="IPR017441">
    <property type="entry name" value="Protein_kinase_ATP_BS"/>
</dbReference>
<dbReference type="InterPro" id="IPR050198">
    <property type="entry name" value="Non-receptor_tyrosine_kinases"/>
</dbReference>
<dbReference type="FunFam" id="3.30.200.20:FF:000036">
    <property type="entry name" value="Tyrosine-protein kinase"/>
    <property type="match status" value="1"/>
</dbReference>
<evidence type="ECO:0000256" key="11">
    <source>
        <dbReference type="ARBA" id="ARBA00051245"/>
    </source>
</evidence>